<name>A0AAJ0BHY8_9PEZI</name>
<dbReference type="PANTHER" id="PTHR12585:SF70">
    <property type="entry name" value="RAD21_REC8 N TERMINAL DOMAIN PROTEIN (AFU_ORTHOLOGUE AFUA_6G02900)"/>
    <property type="match status" value="1"/>
</dbReference>
<feature type="region of interest" description="Disordered" evidence="3">
    <location>
        <begin position="501"/>
        <end position="587"/>
    </location>
</feature>
<protein>
    <submittedName>
        <fullName evidence="6">Rec8 like protein-domain-containing protein</fullName>
    </submittedName>
</protein>
<accession>A0AAJ0BHY8</accession>
<dbReference type="GO" id="GO:0007064">
    <property type="term" value="P:mitotic sister chromatid cohesion"/>
    <property type="evidence" value="ECO:0007669"/>
    <property type="project" value="TreeGrafter"/>
</dbReference>
<evidence type="ECO:0000313" key="7">
    <source>
        <dbReference type="Proteomes" id="UP001239445"/>
    </source>
</evidence>
<gene>
    <name evidence="6" type="ORF">QBC47DRAFT_411316</name>
</gene>
<dbReference type="GO" id="GO:0005634">
    <property type="term" value="C:nucleus"/>
    <property type="evidence" value="ECO:0007669"/>
    <property type="project" value="UniProtKB-SubCell"/>
</dbReference>
<dbReference type="InterPro" id="IPR018247">
    <property type="entry name" value="EF_Hand_1_Ca_BS"/>
</dbReference>
<dbReference type="PANTHER" id="PTHR12585">
    <property type="entry name" value="SCC1 / RAD21 FAMILY MEMBER"/>
    <property type="match status" value="1"/>
</dbReference>
<comment type="caution">
    <text evidence="6">The sequence shown here is derived from an EMBL/GenBank/DDBJ whole genome shotgun (WGS) entry which is preliminary data.</text>
</comment>
<evidence type="ECO:0000256" key="3">
    <source>
        <dbReference type="SAM" id="MobiDB-lite"/>
    </source>
</evidence>
<feature type="region of interest" description="Disordered" evidence="3">
    <location>
        <begin position="240"/>
        <end position="288"/>
    </location>
</feature>
<evidence type="ECO:0000313" key="6">
    <source>
        <dbReference type="EMBL" id="KAK1758633.1"/>
    </source>
</evidence>
<dbReference type="GO" id="GO:0030892">
    <property type="term" value="C:mitotic cohesin complex"/>
    <property type="evidence" value="ECO:0007669"/>
    <property type="project" value="TreeGrafter"/>
</dbReference>
<dbReference type="Proteomes" id="UP001239445">
    <property type="component" value="Unassembled WGS sequence"/>
</dbReference>
<evidence type="ECO:0000256" key="2">
    <source>
        <dbReference type="ARBA" id="ARBA00023242"/>
    </source>
</evidence>
<evidence type="ECO:0000259" key="5">
    <source>
        <dbReference type="Pfam" id="PF04825"/>
    </source>
</evidence>
<feature type="compositionally biased region" description="Polar residues" evidence="3">
    <location>
        <begin position="524"/>
        <end position="551"/>
    </location>
</feature>
<proteinExistence type="predicted"/>
<dbReference type="CDD" id="cd21789">
    <property type="entry name" value="Rad21_Rec8_M_SpRec8p-like"/>
    <property type="match status" value="1"/>
</dbReference>
<dbReference type="Pfam" id="PF04825">
    <property type="entry name" value="Rad21_Rec8_N"/>
    <property type="match status" value="1"/>
</dbReference>
<dbReference type="InterPro" id="IPR039781">
    <property type="entry name" value="Rad21/Rec8-like"/>
</dbReference>
<keyword evidence="7" id="KW-1185">Reference proteome</keyword>
<reference evidence="6" key="1">
    <citation type="submission" date="2023-06" db="EMBL/GenBank/DDBJ databases">
        <title>Genome-scale phylogeny and comparative genomics of the fungal order Sordariales.</title>
        <authorList>
            <consortium name="Lawrence Berkeley National Laboratory"/>
            <person name="Hensen N."/>
            <person name="Bonometti L."/>
            <person name="Westerberg I."/>
            <person name="Brannstrom I.O."/>
            <person name="Guillou S."/>
            <person name="Cros-Aarteil S."/>
            <person name="Calhoun S."/>
            <person name="Haridas S."/>
            <person name="Kuo A."/>
            <person name="Mondo S."/>
            <person name="Pangilinan J."/>
            <person name="Riley R."/>
            <person name="Labutti K."/>
            <person name="Andreopoulos B."/>
            <person name="Lipzen A."/>
            <person name="Chen C."/>
            <person name="Yanf M."/>
            <person name="Daum C."/>
            <person name="Ng V."/>
            <person name="Clum A."/>
            <person name="Steindorff A."/>
            <person name="Ohm R."/>
            <person name="Martin F."/>
            <person name="Silar P."/>
            <person name="Natvig D."/>
            <person name="Lalanne C."/>
            <person name="Gautier V."/>
            <person name="Ament-Velasquez S.L."/>
            <person name="Kruys A."/>
            <person name="Hutchinson M.I."/>
            <person name="Powell A.J."/>
            <person name="Barry K."/>
            <person name="Miller A.N."/>
            <person name="Grigoriev I.V."/>
            <person name="Debuchy R."/>
            <person name="Gladieux P."/>
            <person name="Thoren M.H."/>
            <person name="Johannesson H."/>
        </authorList>
    </citation>
    <scope>NUCLEOTIDE SEQUENCE</scope>
    <source>
        <strain evidence="6">PSN4</strain>
    </source>
</reference>
<dbReference type="PROSITE" id="PS00018">
    <property type="entry name" value="EF_HAND_1"/>
    <property type="match status" value="1"/>
</dbReference>
<feature type="region of interest" description="Disordered" evidence="3">
    <location>
        <begin position="436"/>
        <end position="489"/>
    </location>
</feature>
<dbReference type="Gene3D" id="1.10.10.580">
    <property type="entry name" value="Structural maintenance of chromosome 1. Chain E"/>
    <property type="match status" value="1"/>
</dbReference>
<dbReference type="EMBL" id="MU839829">
    <property type="protein sequence ID" value="KAK1758633.1"/>
    <property type="molecule type" value="Genomic_DNA"/>
</dbReference>
<evidence type="ECO:0000259" key="4">
    <source>
        <dbReference type="Pfam" id="PF04824"/>
    </source>
</evidence>
<organism evidence="6 7">
    <name type="scientific">Echria macrotheca</name>
    <dbReference type="NCBI Taxonomy" id="438768"/>
    <lineage>
        <taxon>Eukaryota</taxon>
        <taxon>Fungi</taxon>
        <taxon>Dikarya</taxon>
        <taxon>Ascomycota</taxon>
        <taxon>Pezizomycotina</taxon>
        <taxon>Sordariomycetes</taxon>
        <taxon>Sordariomycetidae</taxon>
        <taxon>Sordariales</taxon>
        <taxon>Schizotheciaceae</taxon>
        <taxon>Echria</taxon>
    </lineage>
</organism>
<dbReference type="GO" id="GO:0003682">
    <property type="term" value="F:chromatin binding"/>
    <property type="evidence" value="ECO:0007669"/>
    <property type="project" value="TreeGrafter"/>
</dbReference>
<dbReference type="AlphaFoldDB" id="A0AAJ0BHY8"/>
<feature type="domain" description="Rad21/Rec8-like protein N-terminal" evidence="5">
    <location>
        <begin position="1"/>
        <end position="101"/>
    </location>
</feature>
<dbReference type="InterPro" id="IPR023093">
    <property type="entry name" value="ScpA-like_C"/>
</dbReference>
<feature type="domain" description="Rad21/Rec8-like protein C-terminal eukaryotic" evidence="4">
    <location>
        <begin position="649"/>
        <end position="679"/>
    </location>
</feature>
<dbReference type="Pfam" id="PF04824">
    <property type="entry name" value="Rad21_Rec8"/>
    <property type="match status" value="1"/>
</dbReference>
<dbReference type="InterPro" id="IPR006910">
    <property type="entry name" value="Rad21_Rec8_N"/>
</dbReference>
<keyword evidence="2" id="KW-0539">Nucleus</keyword>
<sequence length="705" mass="76508">MFYSTELLNNPQHGVSTIWLASTVGFDLAGRKLSRKAVQQVEIQKACQTILRPGAPMALRLQSNLLFGVTRVFDKQYEYVLIDAEKIQSDLRTLSKADKHVMKRKRRANLLLLDDPNFDLSLDAQLPAFVVDDEANFLDSTPQSRRPSTRLTPLAGDSGFIFNNSSLNQLGSLDSAGNSHSLLDDLNFDIDFDADDQFPRLGSVIPPPSLSGKPAVGGSEPHIVTDDNMDDWLLDIDMDGTVRPHVDQPDLPDLRTVMPPPPLPQPRGDSSRAGTDLPGPQDDDEVMLVPSDEDDTAQVPQEGNSPQPPVAQIYDDIADPEQEIAAPARRGRGRPRLQIAPDNVTTISRQELKAWSDNYLELQEAKIAAKQKKAERVSPQTARQNIERMMFGFGVHNVGIAEGTTISAADGKRIPILNDDLVSIFAGDQLKTALFGPALPNPSPSIPQRRTADAADLDNDPEEAARRVRPRLSLEPPANQTQPQDPQIAELNRRVDEAELGRNTDLALPDLPSDTPWTRAPSAVPSSSAKGPGTRQGSHVSASPSARQVQISDIERLSSGGFQGGPAGFGSPNYLPSDNDNNLPPLAQSDDILLETQKGRGGGGGRLSQALDRDGSKFLEFAEVAARAKGVPRADGRVWVAFDDLLEEADRTRAIVTEAFFQVLRLATKDLIKVEQIDPPEGVIRMGIMLSDGDDDGDVPMVGGA</sequence>
<evidence type="ECO:0000256" key="1">
    <source>
        <dbReference type="ARBA" id="ARBA00004123"/>
    </source>
</evidence>
<dbReference type="InterPro" id="IPR006909">
    <property type="entry name" value="Rad21/Rec8_C_eu"/>
</dbReference>
<comment type="subcellular location">
    <subcellularLocation>
        <location evidence="1">Nucleus</location>
    </subcellularLocation>
</comment>